<keyword evidence="1" id="KW-1133">Transmembrane helix</keyword>
<gene>
    <name evidence="2" type="ORF">A1OK_15125</name>
</gene>
<accession>A0A1E5BZ84</accession>
<evidence type="ECO:0000313" key="3">
    <source>
        <dbReference type="Proteomes" id="UP000095039"/>
    </source>
</evidence>
<keyword evidence="3" id="KW-1185">Reference proteome</keyword>
<reference evidence="2 3" key="1">
    <citation type="journal article" date="2012" name="Science">
        <title>Ecological populations of bacteria act as socially cohesive units of antibiotic production and resistance.</title>
        <authorList>
            <person name="Cordero O.X."/>
            <person name="Wildschutte H."/>
            <person name="Kirkup B."/>
            <person name="Proehl S."/>
            <person name="Ngo L."/>
            <person name="Hussain F."/>
            <person name="Le Roux F."/>
            <person name="Mincer T."/>
            <person name="Polz M.F."/>
        </authorList>
    </citation>
    <scope>NUCLEOTIDE SEQUENCE [LARGE SCALE GENOMIC DNA]</scope>
    <source>
        <strain evidence="2 3">FF-454</strain>
    </source>
</reference>
<dbReference type="RefSeq" id="WP_016959846.1">
    <property type="nucleotide sequence ID" value="NZ_AJWN02000092.1"/>
</dbReference>
<comment type="caution">
    <text evidence="2">The sequence shown here is derived from an EMBL/GenBank/DDBJ whole genome shotgun (WGS) entry which is preliminary data.</text>
</comment>
<dbReference type="EMBL" id="AJWN02000092">
    <property type="protein sequence ID" value="OEE58586.1"/>
    <property type="molecule type" value="Genomic_DNA"/>
</dbReference>
<protein>
    <submittedName>
        <fullName evidence="2">Uncharacterized protein</fullName>
    </submittedName>
</protein>
<proteinExistence type="predicted"/>
<dbReference type="Proteomes" id="UP000095039">
    <property type="component" value="Unassembled WGS sequence"/>
</dbReference>
<keyword evidence="1" id="KW-0812">Transmembrane</keyword>
<name>A0A1E5BZ84_9GAMM</name>
<sequence length="68" mass="7824">MFFRIISLLVAAGVIALIVLPDAPDSFRWMAWVYLMVMCGIGMVAMNAPRLLRWLDEKKAELKSRLKR</sequence>
<evidence type="ECO:0000256" key="1">
    <source>
        <dbReference type="SAM" id="Phobius"/>
    </source>
</evidence>
<keyword evidence="1" id="KW-0472">Membrane</keyword>
<organism evidence="2 3">
    <name type="scientific">Enterovibrio norvegicus FF-454</name>
    <dbReference type="NCBI Taxonomy" id="1185651"/>
    <lineage>
        <taxon>Bacteria</taxon>
        <taxon>Pseudomonadati</taxon>
        <taxon>Pseudomonadota</taxon>
        <taxon>Gammaproteobacteria</taxon>
        <taxon>Vibrionales</taxon>
        <taxon>Vibrionaceae</taxon>
        <taxon>Enterovibrio</taxon>
    </lineage>
</organism>
<dbReference type="AlphaFoldDB" id="A0A1E5BZ84"/>
<evidence type="ECO:0000313" key="2">
    <source>
        <dbReference type="EMBL" id="OEE58586.1"/>
    </source>
</evidence>
<feature type="transmembrane region" description="Helical" evidence="1">
    <location>
        <begin position="31"/>
        <end position="49"/>
    </location>
</feature>